<comment type="caution">
    <text evidence="1">The sequence shown here is derived from an EMBL/GenBank/DDBJ whole genome shotgun (WGS) entry which is preliminary data.</text>
</comment>
<name>A0A2G7FQ33_9EURO</name>
<protein>
    <recommendedName>
        <fullName evidence="3">Transcription factor domain-containing protein</fullName>
    </recommendedName>
</protein>
<dbReference type="EMBL" id="NEXV01000494">
    <property type="protein sequence ID" value="PIG82740.1"/>
    <property type="molecule type" value="Genomic_DNA"/>
</dbReference>
<sequence length="537" mass="60488">MEPRQLGCHSIGNASQASGASIPHMGQSPNDLETISAAYQVLFYIKSSASFQQLLDSLPPDTPGFLMKPLVCSFLAYFTQLQSDTFLGQVSTWGFDTVERVFRNSKVSPRWLANDIGPDGHTRQDLDDQDCLRWDAIGIIYATVALSLTVRNDSSDFDSDVSQRDSRARETILKDLTHAVNTCIRFQEMTGTQTELYLWLLIQDIILLIRIYGGKSRCVWRRLGDIGNVLFTIGLHKPSLRNRVITVMHIRQQLFLTAYTLDKAITTLVNRPPRLPRQYCLDLDNIILSFQAADGVNLYISTTLSHLLSSPASLVEKVSLVMSIVREDAHVARSTLHDSPECSTPEKMSRLLKGVWQSLKISCSVQPEYWQMERLPHQGYILLIAYLEYLYTQVYIWQHLLPGQPYTLGDMCRRTLETTICGVQSLGSLEEYRSDYAWRLALFGLPTAKILASLSLTHSEQVSQTTRRSNSFGQGTVISELNTFFSCIQTVVQPNDAHYTDFQQTRQMINASLAQAADLDVTLSYPPGYESTTLPTL</sequence>
<organism evidence="1 2">
    <name type="scientific">Aspergillus arachidicola</name>
    <dbReference type="NCBI Taxonomy" id="656916"/>
    <lineage>
        <taxon>Eukaryota</taxon>
        <taxon>Fungi</taxon>
        <taxon>Dikarya</taxon>
        <taxon>Ascomycota</taxon>
        <taxon>Pezizomycotina</taxon>
        <taxon>Eurotiomycetes</taxon>
        <taxon>Eurotiomycetidae</taxon>
        <taxon>Eurotiales</taxon>
        <taxon>Aspergillaceae</taxon>
        <taxon>Aspergillus</taxon>
        <taxon>Aspergillus subgen. Circumdati</taxon>
    </lineage>
</organism>
<dbReference type="CDD" id="cd12148">
    <property type="entry name" value="fungal_TF_MHR"/>
    <property type="match status" value="1"/>
</dbReference>
<evidence type="ECO:0008006" key="3">
    <source>
        <dbReference type="Google" id="ProtNLM"/>
    </source>
</evidence>
<dbReference type="Proteomes" id="UP000231358">
    <property type="component" value="Unassembled WGS sequence"/>
</dbReference>
<keyword evidence="2" id="KW-1185">Reference proteome</keyword>
<dbReference type="AlphaFoldDB" id="A0A2G7FQ33"/>
<reference evidence="1 2" key="1">
    <citation type="submission" date="2017-05" db="EMBL/GenBank/DDBJ databases">
        <title>Genome sequence for an aflatoxigenic pathogen of Argentinian peanut, Aspergillus arachidicola.</title>
        <authorList>
            <person name="Moore G."/>
            <person name="Beltz S.B."/>
            <person name="Mack B.M."/>
        </authorList>
    </citation>
    <scope>NUCLEOTIDE SEQUENCE [LARGE SCALE GENOMIC DNA]</scope>
    <source>
        <strain evidence="1 2">CBS 117610</strain>
    </source>
</reference>
<gene>
    <name evidence="1" type="ORF">AARAC_006926</name>
</gene>
<proteinExistence type="predicted"/>
<evidence type="ECO:0000313" key="1">
    <source>
        <dbReference type="EMBL" id="PIG82740.1"/>
    </source>
</evidence>
<accession>A0A2G7FQ33</accession>
<evidence type="ECO:0000313" key="2">
    <source>
        <dbReference type="Proteomes" id="UP000231358"/>
    </source>
</evidence>